<dbReference type="InterPro" id="IPR029068">
    <property type="entry name" value="Glyas_Bleomycin-R_OHBP_Dase"/>
</dbReference>
<dbReference type="AlphaFoldDB" id="A0A7X1B939"/>
<dbReference type="Proteomes" id="UP000526501">
    <property type="component" value="Unassembled WGS sequence"/>
</dbReference>
<dbReference type="PROSITE" id="PS51819">
    <property type="entry name" value="VOC"/>
    <property type="match status" value="1"/>
</dbReference>
<dbReference type="GO" id="GO:0046872">
    <property type="term" value="F:metal ion binding"/>
    <property type="evidence" value="ECO:0007669"/>
    <property type="project" value="UniProtKB-KW"/>
</dbReference>
<organism evidence="3 4">
    <name type="scientific">Pelagicoccus albus</name>
    <dbReference type="NCBI Taxonomy" id="415222"/>
    <lineage>
        <taxon>Bacteria</taxon>
        <taxon>Pseudomonadati</taxon>
        <taxon>Verrucomicrobiota</taxon>
        <taxon>Opitutia</taxon>
        <taxon>Puniceicoccales</taxon>
        <taxon>Pelagicoccaceae</taxon>
        <taxon>Pelagicoccus</taxon>
    </lineage>
</organism>
<name>A0A7X1B939_9BACT</name>
<evidence type="ECO:0000256" key="1">
    <source>
        <dbReference type="ARBA" id="ARBA00022723"/>
    </source>
</evidence>
<dbReference type="InterPro" id="IPR037523">
    <property type="entry name" value="VOC_core"/>
</dbReference>
<proteinExistence type="predicted"/>
<evidence type="ECO:0000313" key="3">
    <source>
        <dbReference type="EMBL" id="MBC2607946.1"/>
    </source>
</evidence>
<dbReference type="Pfam" id="PF00903">
    <property type="entry name" value="Glyoxalase"/>
    <property type="match status" value="1"/>
</dbReference>
<dbReference type="Gene3D" id="3.10.180.10">
    <property type="entry name" value="2,3-Dihydroxybiphenyl 1,2-Dioxygenase, domain 1"/>
    <property type="match status" value="1"/>
</dbReference>
<evidence type="ECO:0000259" key="2">
    <source>
        <dbReference type="PROSITE" id="PS51819"/>
    </source>
</evidence>
<feature type="domain" description="VOC" evidence="2">
    <location>
        <begin position="4"/>
        <end position="121"/>
    </location>
</feature>
<dbReference type="InterPro" id="IPR004360">
    <property type="entry name" value="Glyas_Fos-R_dOase_dom"/>
</dbReference>
<comment type="caution">
    <text evidence="3">The sequence shown here is derived from an EMBL/GenBank/DDBJ whole genome shotgun (WGS) entry which is preliminary data.</text>
</comment>
<dbReference type="PANTHER" id="PTHR43048:SF3">
    <property type="entry name" value="METHYLMALONYL-COA EPIMERASE, MITOCHONDRIAL"/>
    <property type="match status" value="1"/>
</dbReference>
<evidence type="ECO:0000313" key="4">
    <source>
        <dbReference type="Proteomes" id="UP000526501"/>
    </source>
</evidence>
<keyword evidence="4" id="KW-1185">Reference proteome</keyword>
<dbReference type="InterPro" id="IPR051785">
    <property type="entry name" value="MMCE/EMCE_epimerase"/>
</dbReference>
<dbReference type="RefSeq" id="WP_185661809.1">
    <property type="nucleotide sequence ID" value="NZ_CAWPOO010000013.1"/>
</dbReference>
<dbReference type="CDD" id="cd06587">
    <property type="entry name" value="VOC"/>
    <property type="match status" value="1"/>
</dbReference>
<protein>
    <submittedName>
        <fullName evidence="3">VOC family protein</fullName>
    </submittedName>
</protein>
<keyword evidence="1" id="KW-0479">Metal-binding</keyword>
<dbReference type="GO" id="GO:0046491">
    <property type="term" value="P:L-methylmalonyl-CoA metabolic process"/>
    <property type="evidence" value="ECO:0007669"/>
    <property type="project" value="TreeGrafter"/>
</dbReference>
<dbReference type="SUPFAM" id="SSF54593">
    <property type="entry name" value="Glyoxalase/Bleomycin resistance protein/Dihydroxybiphenyl dioxygenase"/>
    <property type="match status" value="1"/>
</dbReference>
<reference evidence="3 4" key="1">
    <citation type="submission" date="2020-07" db="EMBL/GenBank/DDBJ databases">
        <authorList>
            <person name="Feng X."/>
        </authorList>
    </citation>
    <scope>NUCLEOTIDE SEQUENCE [LARGE SCALE GENOMIC DNA]</scope>
    <source>
        <strain evidence="3 4">JCM23202</strain>
    </source>
</reference>
<dbReference type="GO" id="GO:0004493">
    <property type="term" value="F:methylmalonyl-CoA epimerase activity"/>
    <property type="evidence" value="ECO:0007669"/>
    <property type="project" value="TreeGrafter"/>
</dbReference>
<gene>
    <name evidence="3" type="ORF">H5P27_17965</name>
</gene>
<accession>A0A7X1B939</accession>
<dbReference type="PANTHER" id="PTHR43048">
    <property type="entry name" value="METHYLMALONYL-COA EPIMERASE"/>
    <property type="match status" value="1"/>
</dbReference>
<sequence>MITQLDHIALGVEDIEASIAFFTQKLNFRVGRRGTHMVSGRPIVFIWDPGTGTKFELIEVDAGKGGVDHFAFRTDDVTADCQAMSEGGYPPVRGPKRTETAKMETAHFVAHEGLKIQICNYDEGAEDTILPSS</sequence>
<dbReference type="EMBL" id="JACHVC010000013">
    <property type="protein sequence ID" value="MBC2607946.1"/>
    <property type="molecule type" value="Genomic_DNA"/>
</dbReference>